<dbReference type="InterPro" id="IPR003497">
    <property type="entry name" value="BRO_N_domain"/>
</dbReference>
<evidence type="ECO:0000313" key="3">
    <source>
        <dbReference type="Proteomes" id="UP000327179"/>
    </source>
</evidence>
<organism evidence="2 3">
    <name type="scientific">Metapseudomonas lalkuanensis</name>
    <dbReference type="NCBI Taxonomy" id="2604832"/>
    <lineage>
        <taxon>Bacteria</taxon>
        <taxon>Pseudomonadati</taxon>
        <taxon>Pseudomonadota</taxon>
        <taxon>Gammaproteobacteria</taxon>
        <taxon>Pseudomonadales</taxon>
        <taxon>Pseudomonadaceae</taxon>
        <taxon>Metapseudomonas</taxon>
    </lineage>
</organism>
<sequence>MDMPEFPQFHPAPPPHAEVLMPATFIRHKRQLRAVLLDEEPWFSACDLARLINHAPLPERVSRNLDEDQLQRVWMRNSHGDFEQELLISESGVYAVLILYYHPENRCIRQWLTREVIPRLREEERFDGRGPYREVIQWRERNLEVLHWQGKAWLYLGDCPDLLQRPPIVIG</sequence>
<dbReference type="SMART" id="SM01040">
    <property type="entry name" value="Bro-N"/>
    <property type="match status" value="1"/>
</dbReference>
<evidence type="ECO:0000259" key="1">
    <source>
        <dbReference type="PROSITE" id="PS51750"/>
    </source>
</evidence>
<dbReference type="PANTHER" id="PTHR36180">
    <property type="entry name" value="DNA-BINDING PROTEIN-RELATED-RELATED"/>
    <property type="match status" value="1"/>
</dbReference>
<dbReference type="PROSITE" id="PS51750">
    <property type="entry name" value="BRO_N"/>
    <property type="match status" value="1"/>
</dbReference>
<reference evidence="2 3" key="1">
    <citation type="submission" date="2019-08" db="EMBL/GenBank/DDBJ databases">
        <title>Whole-genome Sequencing of e-waste polymer degrading bacterium Pseudomonas sp. strain PE08.</title>
        <authorList>
            <person name="Kirdat K."/>
            <person name="Debbarma P."/>
            <person name="Narawade N."/>
            <person name="Suyal D."/>
            <person name="Thorat V."/>
            <person name="Shouche Y."/>
            <person name="Goel R."/>
            <person name="Yadav A."/>
        </authorList>
    </citation>
    <scope>NUCLEOTIDE SEQUENCE [LARGE SCALE GENOMIC DNA]</scope>
    <source>
        <strain evidence="2 3">PE08</strain>
    </source>
</reference>
<evidence type="ECO:0000313" key="2">
    <source>
        <dbReference type="EMBL" id="QEY64179.1"/>
    </source>
</evidence>
<dbReference type="PANTHER" id="PTHR36180:SF2">
    <property type="entry name" value="BRO FAMILY PROTEIN"/>
    <property type="match status" value="1"/>
</dbReference>
<protein>
    <submittedName>
        <fullName evidence="2">Phage antirepressor</fullName>
    </submittedName>
</protein>
<name>A0A5J6QTX6_9GAMM</name>
<dbReference type="Proteomes" id="UP000327179">
    <property type="component" value="Chromosome"/>
</dbReference>
<proteinExistence type="predicted"/>
<dbReference type="KEGG" id="plal:FXN65_19725"/>
<dbReference type="EMBL" id="CP043311">
    <property type="protein sequence ID" value="QEY64179.1"/>
    <property type="molecule type" value="Genomic_DNA"/>
</dbReference>
<accession>A0A5J6QTX6</accession>
<dbReference type="AlphaFoldDB" id="A0A5J6QTX6"/>
<dbReference type="Pfam" id="PF02498">
    <property type="entry name" value="Bro-N"/>
    <property type="match status" value="1"/>
</dbReference>
<keyword evidence="3" id="KW-1185">Reference proteome</keyword>
<gene>
    <name evidence="2" type="ORF">FXN65_19725</name>
</gene>
<feature type="domain" description="Bro-N" evidence="1">
    <location>
        <begin position="16"/>
        <end position="124"/>
    </location>
</feature>